<evidence type="ECO:0000256" key="7">
    <source>
        <dbReference type="SAM" id="MobiDB-lite"/>
    </source>
</evidence>
<feature type="compositionally biased region" description="Basic residues" evidence="7">
    <location>
        <begin position="367"/>
        <end position="378"/>
    </location>
</feature>
<dbReference type="InterPro" id="IPR000764">
    <property type="entry name" value="Uridine_kinase-like"/>
</dbReference>
<keyword evidence="5" id="KW-0547">Nucleotide-binding</keyword>
<dbReference type="CDD" id="cd02023">
    <property type="entry name" value="UMPK"/>
    <property type="match status" value="1"/>
</dbReference>
<feature type="compositionally biased region" description="Polar residues" evidence="7">
    <location>
        <begin position="114"/>
        <end position="128"/>
    </location>
</feature>
<dbReference type="GO" id="GO:0004849">
    <property type="term" value="F:uridine kinase activity"/>
    <property type="evidence" value="ECO:0007669"/>
    <property type="project" value="UniProtKB-EC"/>
</dbReference>
<dbReference type="GO" id="GO:0005524">
    <property type="term" value="F:ATP binding"/>
    <property type="evidence" value="ECO:0007669"/>
    <property type="project" value="InterPro"/>
</dbReference>
<dbReference type="OrthoDB" id="106623at2759"/>
<evidence type="ECO:0000256" key="4">
    <source>
        <dbReference type="ARBA" id="ARBA00022679"/>
    </source>
</evidence>
<dbReference type="PRINTS" id="PR00988">
    <property type="entry name" value="URIDINKINASE"/>
</dbReference>
<dbReference type="SUPFAM" id="SSF52540">
    <property type="entry name" value="P-loop containing nucleoside triphosphate hydrolases"/>
    <property type="match status" value="1"/>
</dbReference>
<evidence type="ECO:0000313" key="10">
    <source>
        <dbReference type="Proteomes" id="UP000591131"/>
    </source>
</evidence>
<dbReference type="EMBL" id="JAAPAO010000225">
    <property type="protein sequence ID" value="KAF4666815.1"/>
    <property type="molecule type" value="Genomic_DNA"/>
</dbReference>
<dbReference type="Proteomes" id="UP000591131">
    <property type="component" value="Unassembled WGS sequence"/>
</dbReference>
<dbReference type="NCBIfam" id="NF004018">
    <property type="entry name" value="PRK05480.1"/>
    <property type="match status" value="1"/>
</dbReference>
<evidence type="ECO:0000259" key="8">
    <source>
        <dbReference type="Pfam" id="PF00485"/>
    </source>
</evidence>
<comment type="caution">
    <text evidence="9">The sequence shown here is derived from an EMBL/GenBank/DDBJ whole genome shotgun (WGS) entry which is preliminary data.</text>
</comment>
<feature type="domain" description="Phosphoribulokinase/uridine kinase" evidence="8">
    <location>
        <begin position="153"/>
        <end position="336"/>
    </location>
</feature>
<dbReference type="UniPathway" id="UPA00574">
    <property type="reaction ID" value="UER00637"/>
</dbReference>
<feature type="region of interest" description="Disordered" evidence="7">
    <location>
        <begin position="367"/>
        <end position="388"/>
    </location>
</feature>
<name>A0A7J6M5S9_PERCH</name>
<keyword evidence="10" id="KW-1185">Reference proteome</keyword>
<evidence type="ECO:0000256" key="3">
    <source>
        <dbReference type="ARBA" id="ARBA00012137"/>
    </source>
</evidence>
<evidence type="ECO:0000313" key="9">
    <source>
        <dbReference type="EMBL" id="KAF4666815.1"/>
    </source>
</evidence>
<dbReference type="InterPro" id="IPR006083">
    <property type="entry name" value="PRK/URK"/>
</dbReference>
<sequence length="428" mass="47392">MSATPSPSSSSGPERCSPDIHLNESESSSSVMLPDVCFSPSAVGALPSGSNRMLSPAANMPRRPSSGSIVHDLMSPQVSSQWSSAALGLQPTLLPESACPNRAQPMSIGETYSGEDSPTLRISDTSSGGERLTLPEAIAPPSRPASFMLRPFVIGVCGGTASGKTTVCNQLEALLADEDVGFLPSDAFYKNLNEEEKKKAYAGDFDFDSPDAIDFEELKQCVRDLRSWHDVHIPLYDFTRHTRKEETTTLKAHQVIIVEGILIFNDPELRDLMDLKIFVECDADIRLARRVIRDIAERGRELENVLGQYQRFVKPSYEKYVEPGKRFADVIIPNIGESINYVAIDIISQHIRLQLAARKRRKHHVRRAHTHYRHHHRHDSSLTDAGLTPTRYSAEGVQDTSHSSDGVGLQGLLIDRMSLNRLINTPKN</sequence>
<evidence type="ECO:0000256" key="6">
    <source>
        <dbReference type="ARBA" id="ARBA00022777"/>
    </source>
</evidence>
<dbReference type="InterPro" id="IPR027417">
    <property type="entry name" value="P-loop_NTPase"/>
</dbReference>
<keyword evidence="4" id="KW-0808">Transferase</keyword>
<dbReference type="Gene3D" id="3.40.50.300">
    <property type="entry name" value="P-loop containing nucleotide triphosphate hydrolases"/>
    <property type="match status" value="1"/>
</dbReference>
<dbReference type="AlphaFoldDB" id="A0A7J6M5S9"/>
<organism evidence="9 10">
    <name type="scientific">Perkinsus chesapeaki</name>
    <name type="common">Clam parasite</name>
    <name type="synonym">Perkinsus andrewsi</name>
    <dbReference type="NCBI Taxonomy" id="330153"/>
    <lineage>
        <taxon>Eukaryota</taxon>
        <taxon>Sar</taxon>
        <taxon>Alveolata</taxon>
        <taxon>Perkinsozoa</taxon>
        <taxon>Perkinsea</taxon>
        <taxon>Perkinsida</taxon>
        <taxon>Perkinsidae</taxon>
        <taxon>Perkinsus</taxon>
    </lineage>
</organism>
<dbReference type="GO" id="GO:0044206">
    <property type="term" value="P:UMP salvage"/>
    <property type="evidence" value="ECO:0007669"/>
    <property type="project" value="UniProtKB-UniPathway"/>
</dbReference>
<comment type="pathway">
    <text evidence="1">Pyrimidine metabolism; UMP biosynthesis via salvage pathway; UMP from uridine: step 1/1.</text>
</comment>
<gene>
    <name evidence="9" type="ORF">FOL47_003888</name>
</gene>
<evidence type="ECO:0000256" key="1">
    <source>
        <dbReference type="ARBA" id="ARBA00004690"/>
    </source>
</evidence>
<accession>A0A7J6M5S9</accession>
<dbReference type="Pfam" id="PF00485">
    <property type="entry name" value="PRK"/>
    <property type="match status" value="1"/>
</dbReference>
<dbReference type="PANTHER" id="PTHR10285">
    <property type="entry name" value="URIDINE KINASE"/>
    <property type="match status" value="1"/>
</dbReference>
<dbReference type="EC" id="2.7.1.48" evidence="3"/>
<feature type="region of interest" description="Disordered" evidence="7">
    <location>
        <begin position="44"/>
        <end position="70"/>
    </location>
</feature>
<feature type="region of interest" description="Disordered" evidence="7">
    <location>
        <begin position="103"/>
        <end position="137"/>
    </location>
</feature>
<feature type="region of interest" description="Disordered" evidence="7">
    <location>
        <begin position="1"/>
        <end position="31"/>
    </location>
</feature>
<reference evidence="9 10" key="1">
    <citation type="submission" date="2020-04" db="EMBL/GenBank/DDBJ databases">
        <title>Perkinsus chesapeaki whole genome sequence.</title>
        <authorList>
            <person name="Bogema D.R."/>
        </authorList>
    </citation>
    <scope>NUCLEOTIDE SEQUENCE [LARGE SCALE GENOMIC DNA]</scope>
    <source>
        <strain evidence="9">ATCC PRA-425</strain>
    </source>
</reference>
<keyword evidence="6" id="KW-0418">Kinase</keyword>
<feature type="compositionally biased region" description="Low complexity" evidence="7">
    <location>
        <begin position="1"/>
        <end position="15"/>
    </location>
</feature>
<proteinExistence type="predicted"/>
<protein>
    <recommendedName>
        <fullName evidence="3">uridine/cytidine kinase</fullName>
        <ecNumber evidence="3">2.7.1.48</ecNumber>
    </recommendedName>
</protein>
<dbReference type="FunFam" id="3.40.50.300:FF:000339">
    <property type="entry name" value="Uridine kinase"/>
    <property type="match status" value="1"/>
</dbReference>
<evidence type="ECO:0000256" key="5">
    <source>
        <dbReference type="ARBA" id="ARBA00022741"/>
    </source>
</evidence>
<comment type="pathway">
    <text evidence="2">Pyrimidine metabolism; CTP biosynthesis via salvage pathway; CTP from cytidine: step 1/3.</text>
</comment>
<evidence type="ECO:0000256" key="2">
    <source>
        <dbReference type="ARBA" id="ARBA00004784"/>
    </source>
</evidence>